<proteinExistence type="predicted"/>
<keyword evidence="4" id="KW-1185">Reference proteome</keyword>
<reference evidence="3" key="1">
    <citation type="submission" date="2019-07" db="EMBL/GenBank/DDBJ databases">
        <title>FDA dAtabase for Regulatory Grade micrObial Sequences (FDA-ARGOS): Supporting development and validation of Infectious Disease Dx tests.</title>
        <authorList>
            <person name="Bachman M."/>
            <person name="Young C."/>
            <person name="Tallon L."/>
            <person name="Sadzewicz L."/>
            <person name="Vavikolanu K."/>
            <person name="Mehta A."/>
            <person name="Aluvathingal J."/>
            <person name="Nadendla S."/>
            <person name="Nandy P."/>
            <person name="Geyer C."/>
            <person name="Yan Y."/>
            <person name="Sichtig H."/>
        </authorList>
    </citation>
    <scope>NUCLEOTIDE SEQUENCE</scope>
    <source>
        <strain evidence="3">FDAARGOS_618</strain>
    </source>
</reference>
<dbReference type="RefSeq" id="WP_172874202.1">
    <property type="nucleotide sequence ID" value="NZ_JABRWL010000006.1"/>
</dbReference>
<gene>
    <name evidence="3" type="ORF">FOB26_27800</name>
</gene>
<evidence type="ECO:0000313" key="3">
    <source>
        <dbReference type="EMBL" id="NRF22862.1"/>
    </source>
</evidence>
<feature type="transmembrane region" description="Helical" evidence="2">
    <location>
        <begin position="12"/>
        <end position="30"/>
    </location>
</feature>
<protein>
    <submittedName>
        <fullName evidence="3">NAD(P)+ transhydrogenase beta chain</fullName>
    </submittedName>
</protein>
<feature type="transmembrane region" description="Helical" evidence="2">
    <location>
        <begin position="42"/>
        <end position="60"/>
    </location>
</feature>
<dbReference type="EMBL" id="JABRWM010000006">
    <property type="protein sequence ID" value="NRF22862.1"/>
    <property type="molecule type" value="Genomic_DNA"/>
</dbReference>
<name>A0AA44ERI8_9HYPH</name>
<dbReference type="AlphaFoldDB" id="A0AA44ERI8"/>
<evidence type="ECO:0000256" key="2">
    <source>
        <dbReference type="SAM" id="Phobius"/>
    </source>
</evidence>
<feature type="region of interest" description="Disordered" evidence="1">
    <location>
        <begin position="72"/>
        <end position="103"/>
    </location>
</feature>
<keyword evidence="2" id="KW-1133">Transmembrane helix</keyword>
<organism evidence="3 4">
    <name type="scientific">Agrobacterium pusense</name>
    <dbReference type="NCBI Taxonomy" id="648995"/>
    <lineage>
        <taxon>Bacteria</taxon>
        <taxon>Pseudomonadati</taxon>
        <taxon>Pseudomonadota</taxon>
        <taxon>Alphaproteobacteria</taxon>
        <taxon>Hyphomicrobiales</taxon>
        <taxon>Rhizobiaceae</taxon>
        <taxon>Rhizobium/Agrobacterium group</taxon>
        <taxon>Agrobacterium</taxon>
    </lineage>
</organism>
<accession>A0AA44ERI8</accession>
<dbReference type="Proteomes" id="UP001155820">
    <property type="component" value="Unassembled WGS sequence"/>
</dbReference>
<evidence type="ECO:0000256" key="1">
    <source>
        <dbReference type="SAM" id="MobiDB-lite"/>
    </source>
</evidence>
<evidence type="ECO:0000313" key="4">
    <source>
        <dbReference type="Proteomes" id="UP001155820"/>
    </source>
</evidence>
<comment type="caution">
    <text evidence="3">The sequence shown here is derived from an EMBL/GenBank/DDBJ whole genome shotgun (WGS) entry which is preliminary data.</text>
</comment>
<sequence length="103" mass="11083">MKAKPTYRMSKRQIWASFWLAWLIVIYLVWKGANGSEQAVSLAGTVVPSMMILIAALLGVHRFAGSLDFAASQASFPPSAPPSPSPFGYDPRDDPNSASGETP</sequence>
<keyword evidence="2" id="KW-0812">Transmembrane</keyword>
<keyword evidence="2" id="KW-0472">Membrane</keyword>